<protein>
    <submittedName>
        <fullName evidence="1">Uncharacterized protein</fullName>
    </submittedName>
</protein>
<dbReference type="Proteomes" id="UP001375539">
    <property type="component" value="Unassembled WGS sequence"/>
</dbReference>
<evidence type="ECO:0000313" key="1">
    <source>
        <dbReference type="EMBL" id="MEJ8656956.1"/>
    </source>
</evidence>
<comment type="caution">
    <text evidence="1">The sequence shown here is derived from an EMBL/GenBank/DDBJ whole genome shotgun (WGS) entry which is preliminary data.</text>
</comment>
<organism evidence="1 2">
    <name type="scientific">Streptomyces pratisoli</name>
    <dbReference type="NCBI Taxonomy" id="3139917"/>
    <lineage>
        <taxon>Bacteria</taxon>
        <taxon>Bacillati</taxon>
        <taxon>Actinomycetota</taxon>
        <taxon>Actinomycetes</taxon>
        <taxon>Kitasatosporales</taxon>
        <taxon>Streptomycetaceae</taxon>
        <taxon>Streptomyces</taxon>
    </lineage>
</organism>
<gene>
    <name evidence="1" type="ORF">WKI58_10525</name>
</gene>
<reference evidence="1" key="1">
    <citation type="submission" date="2024-03" db="EMBL/GenBank/DDBJ databases">
        <title>Novel Streptomyces species of biotechnological and ecological value are a feature of Machair soil.</title>
        <authorList>
            <person name="Prole J.R."/>
            <person name="Goodfellow M."/>
            <person name="Allenby N."/>
            <person name="Ward A.C."/>
        </authorList>
    </citation>
    <scope>NUCLEOTIDE SEQUENCE</scope>
    <source>
        <strain evidence="1">MS1.AVA.4</strain>
    </source>
</reference>
<accession>A0ACC6QF86</accession>
<sequence>MSRTPQQLIEELRGLADVDWATVWNGPPYPGQGLDMWCAQFNWVPTSFERVLSVRTDSEGELWFPSSGNWAPVHAVVQEQWGAWADTGADNPLVLERAAVVWPQYLTAACSVLGEPAWEGSWESKDFPEGLGSYTIPDREKRIARKSPYRLAYWMPASPGKPLSVLELTLGAGATETVKPRGALLNLEFHPRPIESGQP</sequence>
<dbReference type="EMBL" id="JBBKAI010000002">
    <property type="protein sequence ID" value="MEJ8656956.1"/>
    <property type="molecule type" value="Genomic_DNA"/>
</dbReference>
<proteinExistence type="predicted"/>
<evidence type="ECO:0000313" key="2">
    <source>
        <dbReference type="Proteomes" id="UP001375539"/>
    </source>
</evidence>
<name>A0ACC6QF86_9ACTN</name>
<keyword evidence="2" id="KW-1185">Reference proteome</keyword>